<feature type="compositionally biased region" description="Basic and acidic residues" evidence="1">
    <location>
        <begin position="744"/>
        <end position="760"/>
    </location>
</feature>
<evidence type="ECO:0000256" key="1">
    <source>
        <dbReference type="SAM" id="MobiDB-lite"/>
    </source>
</evidence>
<feature type="compositionally biased region" description="Basic and acidic residues" evidence="1">
    <location>
        <begin position="1131"/>
        <end position="1140"/>
    </location>
</feature>
<feature type="compositionally biased region" description="Basic and acidic residues" evidence="1">
    <location>
        <begin position="455"/>
        <end position="471"/>
    </location>
</feature>
<feature type="compositionally biased region" description="Basic and acidic residues" evidence="1">
    <location>
        <begin position="691"/>
        <end position="709"/>
    </location>
</feature>
<proteinExistence type="predicted"/>
<comment type="caution">
    <text evidence="2">The sequence shown here is derived from an EMBL/GenBank/DDBJ whole genome shotgun (WGS) entry which is preliminary data.</text>
</comment>
<feature type="compositionally biased region" description="Basic and acidic residues" evidence="1">
    <location>
        <begin position="402"/>
        <end position="419"/>
    </location>
</feature>
<feature type="compositionally biased region" description="Polar residues" evidence="1">
    <location>
        <begin position="1275"/>
        <end position="1286"/>
    </location>
</feature>
<feature type="compositionally biased region" description="Basic and acidic residues" evidence="1">
    <location>
        <begin position="934"/>
        <end position="947"/>
    </location>
</feature>
<feature type="compositionally biased region" description="Basic and acidic residues" evidence="1">
    <location>
        <begin position="532"/>
        <end position="549"/>
    </location>
</feature>
<feature type="compositionally biased region" description="Basic and acidic residues" evidence="1">
    <location>
        <begin position="16"/>
        <end position="26"/>
    </location>
</feature>
<feature type="compositionally biased region" description="Polar residues" evidence="1">
    <location>
        <begin position="496"/>
        <end position="513"/>
    </location>
</feature>
<name>A0AAV6V5Z4_9ARAC</name>
<evidence type="ECO:0000313" key="3">
    <source>
        <dbReference type="Proteomes" id="UP000827092"/>
    </source>
</evidence>
<feature type="compositionally biased region" description="Basic and acidic residues" evidence="1">
    <location>
        <begin position="956"/>
        <end position="973"/>
    </location>
</feature>
<feature type="compositionally biased region" description="Basic and acidic residues" evidence="1">
    <location>
        <begin position="480"/>
        <end position="495"/>
    </location>
</feature>
<feature type="region of interest" description="Disordered" evidence="1">
    <location>
        <begin position="1275"/>
        <end position="1297"/>
    </location>
</feature>
<feature type="compositionally biased region" description="Basic and acidic residues" evidence="1">
    <location>
        <begin position="355"/>
        <end position="366"/>
    </location>
</feature>
<feature type="compositionally biased region" description="Basic and acidic residues" evidence="1">
    <location>
        <begin position="1012"/>
        <end position="1026"/>
    </location>
</feature>
<feature type="region of interest" description="Disordered" evidence="1">
    <location>
        <begin position="1121"/>
        <end position="1155"/>
    </location>
</feature>
<feature type="compositionally biased region" description="Basic and acidic residues" evidence="1">
    <location>
        <begin position="162"/>
        <end position="180"/>
    </location>
</feature>
<feature type="compositionally biased region" description="Basic and acidic residues" evidence="1">
    <location>
        <begin position="191"/>
        <end position="232"/>
    </location>
</feature>
<feature type="compositionally biased region" description="Basic residues" evidence="1">
    <location>
        <begin position="86"/>
        <end position="98"/>
    </location>
</feature>
<feature type="compositionally biased region" description="Basic and acidic residues" evidence="1">
    <location>
        <begin position="903"/>
        <end position="919"/>
    </location>
</feature>
<reference evidence="2 3" key="1">
    <citation type="journal article" date="2022" name="Nat. Ecol. Evol.">
        <title>A masculinizing supergene underlies an exaggerated male reproductive morph in a spider.</title>
        <authorList>
            <person name="Hendrickx F."/>
            <person name="De Corte Z."/>
            <person name="Sonet G."/>
            <person name="Van Belleghem S.M."/>
            <person name="Kostlbacher S."/>
            <person name="Vangestel C."/>
        </authorList>
    </citation>
    <scope>NUCLEOTIDE SEQUENCE [LARGE SCALE GENOMIC DNA]</scope>
    <source>
        <strain evidence="2">W744_W776</strain>
    </source>
</reference>
<feature type="compositionally biased region" description="Basic and acidic residues" evidence="1">
    <location>
        <begin position="990"/>
        <end position="1000"/>
    </location>
</feature>
<sequence>MKGKSDRIPKQGACRKGNENKEKKSTGDQSPCAELSTDSHQNNSEEKEGHKSNEAKKKRDTNRIRCKSDKSKNKEPLEKRNEIKKRNIQKKGHKKGGKTSKEDESQTASKNKEPVEKRNENKEKKSTGEHSPCAELSTNSHQNNSEEKDGHKLNEGVSQTESKNKEPIEKWNENKEKKSTSDQSPCVELPIDSHPKNNEEKRDTNRIKCKSDRIQNKEPVEKRNENKEKKPTGDQSPCAELSTDSHQNNSEEIEGHKSIQSLSQTESQNKEPVEKRKENKEKKPTGDQYPYAELSTDSHQNNSEEIEGHKSIQSLSQTESQNKEPVEKGNENKEKKFTGDHSPCAEVSTDSHQNNSEEKEGHKLNEGESQTASENKEPVEKRNENKEKKSTSDQSPCVDLPTDSHPKSREETEGHKSNEGKIQTSSKNKEPVEKWNENKEKKSTSDQSPCVELPIDSHPKSKEEKEGHKSIEGVSQTSSKNKEPVEKWNENKENKSTGYKSRSAELTNDSHQNNSEDKGHKSNKSVSLTESQNKEPVEKRIDNKEKKSTGDQSPCAELSTDSHQSNNEEKEGHKSNKSVSQTESQNKEPVEKRNENKEKKPTGDQSPCAELSTDSHQNNSEEIEGHKSIQSLSQTESQNKEPVEKRKENKEKKSTGDQSPCAELSTDSHQNNSEEIEGHKSSETVSQTESQNKEPVEKGNENKEKKFTGDHSPCAEVSTDSHQNNSEEKEGHKLNEGESQTASENKEPVEKRNENKEKKSIGNQSPCAELSTDSHQNHSEEKEGPKSNEGKSQTSSKNKESVEKRNANKENKSTSDKSPCVELSTDYHQNNKEENEKHKSSEGVSQTASKNKEPLEKGNENNEKKSTGEHAPCAKLSIDSHQNNIEEKEGHKSNKSVSQTKSKNKEPVDKRNEIKEKKSTGNQSQSAELVTDSHQNHSEEKEGHKSSEGVSQTASKIKEPLEKGNENNEKKSTADQSPCAELCFDFHQNNSEEKQGHKSIDGVSQTASKNKKPLEKGNENKEDKSTGDQSRSAVPTDSHQNNCKEKNGQKSRETLRETTSEIKELMKTRYDKEGSTSAPDEYRNEKIDSNPHEMSRKEKGKGKSEKVERKTWAIILPYKTDSSQKSINKKTSKENKKLNDGHMSNSSKNLKLRRHKVAEEKEISTVGLAINHKEKQKYLSKESERATTSNNKDFVKGRIENEEEKSKPAEFKRAEISKVFHGKNRNEKVGNKIQIKHSNSFEIQNLQSIKNQADELRGEGTFCNNDLMLQQKPFNIENNSQPSPESALNHEVREQQSSLFPSQPIIDTKSKDKQSLVQKGLEHNEYFFSEHKDVFSNEDYISVNENQELSLDSLPEENITLSNDIPPCELLFYPINVTEFFSSLSNFGNDHKNETNVLEIYRPSHELMLESSNMPPNSPFNLEDIDDNKSLETQNFSETNNKKGLEYSRIHKSKVVPVMQTNSKVNFIKQVKNEVSKSLNDSANKTSKAKLNLKQDEPLHPELFANVKRTKTESEILLKQKNLIKKVEINQTIVNFSNNEEKMANKRNDSNINQIPYLLTSSFSETSLFPSFNKDSIVEKKDVTFNTDKNHEMQAVPKDIYQKSSVKKRKMLNKKTKRSGGENSLHPKSEKRNFILQPTFRYKGITNGYSPNIEIPEMALSQVNQQKHNIISEEKHSISRQVSKKSSVESAIDEVCSLLSLQSIDDSKDFESKPQKTCNAFQYTYFNRKVIEPPIVNDEGKEASAKKNKEFVSNLDEQLAETSQPKNRRRAKTQEYTSIPVSSSAKDPDFTNDSPNTCNEHFEPKQRSKTTSKNTISDSELGTQPEQAQKIIGHNYDSNATTATEISKVEASTNGNHSVKSKELLTLENRATISNTTNQFLRADAQRDQISEVKNISSPNCSTYTTKGVATQVSNEASFMTAEGKMQRRSGEGLIVQQGNFVFQCALNEKSKCRLQFTSERNSANISDPELFKYNLVFERDAFKKGRY</sequence>
<feature type="region of interest" description="Disordered" evidence="1">
    <location>
        <begin position="1756"/>
        <end position="1824"/>
    </location>
</feature>
<feature type="compositionally biased region" description="Polar residues" evidence="1">
    <location>
        <begin position="761"/>
        <end position="774"/>
    </location>
</feature>
<feature type="compositionally biased region" description="Basic and acidic residues" evidence="1">
    <location>
        <begin position="638"/>
        <end position="655"/>
    </location>
</feature>
<feature type="compositionally biased region" description="Basic and acidic residues" evidence="1">
    <location>
        <begin position="850"/>
        <end position="868"/>
    </location>
</feature>
<gene>
    <name evidence="2" type="ORF">JTE90_027766</name>
</gene>
<accession>A0AAV6V5Z4</accession>
<feature type="compositionally biased region" description="Basic and acidic residues" evidence="1">
    <location>
        <begin position="43"/>
        <end position="85"/>
    </location>
</feature>
<feature type="compositionally biased region" description="Basic and acidic residues" evidence="1">
    <location>
        <begin position="1193"/>
        <end position="1209"/>
    </location>
</feature>
<feature type="compositionally biased region" description="Basic and acidic residues" evidence="1">
    <location>
        <begin position="775"/>
        <end position="789"/>
    </location>
</feature>
<feature type="region of interest" description="Disordered" evidence="1">
    <location>
        <begin position="1171"/>
        <end position="1209"/>
    </location>
</feature>
<feature type="compositionally biased region" description="Basic and acidic residues" evidence="1">
    <location>
        <begin position="268"/>
        <end position="285"/>
    </location>
</feature>
<feature type="compositionally biased region" description="Basic and acidic residues" evidence="1">
    <location>
        <begin position="374"/>
        <end position="391"/>
    </location>
</feature>
<feature type="compositionally biased region" description="Polar residues" evidence="1">
    <location>
        <begin position="1027"/>
        <end position="1041"/>
    </location>
</feature>
<feature type="compositionally biased region" description="Polar residues" evidence="1">
    <location>
        <begin position="628"/>
        <end position="637"/>
    </location>
</feature>
<feature type="compositionally biased region" description="Basic and acidic residues" evidence="1">
    <location>
        <begin position="585"/>
        <end position="602"/>
    </location>
</feature>
<feature type="compositionally biased region" description="Basic and acidic residues" evidence="1">
    <location>
        <begin position="144"/>
        <end position="154"/>
    </location>
</feature>
<dbReference type="Proteomes" id="UP000827092">
    <property type="component" value="Unassembled WGS sequence"/>
</dbReference>
<protein>
    <submittedName>
        <fullName evidence="2">Uncharacterized protein</fullName>
    </submittedName>
</protein>
<feature type="compositionally biased region" description="Polar residues" evidence="1">
    <location>
        <begin position="311"/>
        <end position="320"/>
    </location>
</feature>
<feature type="compositionally biased region" description="Polar residues" evidence="1">
    <location>
        <begin position="258"/>
        <end position="267"/>
    </location>
</feature>
<organism evidence="2 3">
    <name type="scientific">Oedothorax gibbosus</name>
    <dbReference type="NCBI Taxonomy" id="931172"/>
    <lineage>
        <taxon>Eukaryota</taxon>
        <taxon>Metazoa</taxon>
        <taxon>Ecdysozoa</taxon>
        <taxon>Arthropoda</taxon>
        <taxon>Chelicerata</taxon>
        <taxon>Arachnida</taxon>
        <taxon>Araneae</taxon>
        <taxon>Araneomorphae</taxon>
        <taxon>Entelegynae</taxon>
        <taxon>Araneoidea</taxon>
        <taxon>Linyphiidae</taxon>
        <taxon>Erigoninae</taxon>
        <taxon>Oedothorax</taxon>
    </lineage>
</organism>
<feature type="compositionally biased region" description="Basic and acidic residues" evidence="1">
    <location>
        <begin position="1171"/>
        <end position="1185"/>
    </location>
</feature>
<feature type="compositionally biased region" description="Basic and acidic residues" evidence="1">
    <location>
        <begin position="99"/>
        <end position="128"/>
    </location>
</feature>
<keyword evidence="3" id="KW-1185">Reference proteome</keyword>
<feature type="compositionally biased region" description="Basic and acidic residues" evidence="1">
    <location>
        <begin position="321"/>
        <end position="339"/>
    </location>
</feature>
<feature type="compositionally biased region" description="Basic and acidic residues" evidence="1">
    <location>
        <begin position="829"/>
        <end position="841"/>
    </location>
</feature>
<dbReference type="EMBL" id="JAFNEN010000144">
    <property type="protein sequence ID" value="KAG8192119.1"/>
    <property type="molecule type" value="Genomic_DNA"/>
</dbReference>
<feature type="compositionally biased region" description="Polar residues" evidence="1">
    <location>
        <begin position="1809"/>
        <end position="1824"/>
    </location>
</feature>
<evidence type="ECO:0000313" key="2">
    <source>
        <dbReference type="EMBL" id="KAG8192119.1"/>
    </source>
</evidence>
<feature type="compositionally biased region" description="Polar residues" evidence="1">
    <location>
        <begin position="1774"/>
        <end position="1799"/>
    </location>
</feature>
<feature type="region of interest" description="Disordered" evidence="1">
    <location>
        <begin position="1"/>
        <end position="1108"/>
    </location>
</feature>
<feature type="compositionally biased region" description="Basic and acidic residues" evidence="1">
    <location>
        <begin position="725"/>
        <end position="736"/>
    </location>
</feature>
<feature type="compositionally biased region" description="Basic and acidic residues" evidence="1">
    <location>
        <begin position="797"/>
        <end position="815"/>
    </location>
</feature>
<feature type="compositionally biased region" description="Basic and acidic residues" evidence="1">
    <location>
        <begin position="1042"/>
        <end position="1108"/>
    </location>
</feature>
<feature type="compositionally biased region" description="Basic and acidic residues" evidence="1">
    <location>
        <begin position="427"/>
        <end position="444"/>
    </location>
</feature>